<dbReference type="PANTHER" id="PTHR10678">
    <property type="entry name" value="26S PROTEASOME NON-ATPASE REGULATORY SUBUNIT 11/COP9 SIGNALOSOME COMPLEX SUBUNIT 2"/>
    <property type="match status" value="1"/>
</dbReference>
<dbReference type="SUPFAM" id="SSF46785">
    <property type="entry name" value="Winged helix' DNA-binding domain"/>
    <property type="match status" value="1"/>
</dbReference>
<dbReference type="InterPro" id="IPR000717">
    <property type="entry name" value="PCI_dom"/>
</dbReference>
<reference evidence="3 4" key="1">
    <citation type="submission" date="2020-04" db="EMBL/GenBank/DDBJ databases">
        <title>Perkinsus olseni comparative genomics.</title>
        <authorList>
            <person name="Bogema D.R."/>
        </authorList>
    </citation>
    <scope>NUCLEOTIDE SEQUENCE [LARGE SCALE GENOMIC DNA]</scope>
    <source>
        <strain evidence="3 4">ATCC PRA-207</strain>
    </source>
</reference>
<sequence length="279" mass="30977">MLSLSDINPFDSREAKVYQNDPEVTAMSELRRVYEAGDVKALSRLLHNNARWVRWQPEVSKVDASITRDAFIKEYVAILLLNVRLKVLETMVRPYRRVGLGSLAESLCMPEDELRTLVVRLIVEGRIEGGRITVVDDESVLEVPSKFERAASCASSAHYDAIRNWLNAANKLSEMCSAMVSSLPASEKDVEEDGRARQQYSRRAGPASHFQRHYEGAPRRYQGGRARQQPAESSATNVVPSPSSATSVDDDGDIVMDAGVENASLSAPRRRLVEDAAQT</sequence>
<evidence type="ECO:0000256" key="1">
    <source>
        <dbReference type="SAM" id="MobiDB-lite"/>
    </source>
</evidence>
<feature type="region of interest" description="Disordered" evidence="1">
    <location>
        <begin position="183"/>
        <end position="279"/>
    </location>
</feature>
<dbReference type="InterPro" id="IPR050871">
    <property type="entry name" value="26S_Proteasome/COP9_Components"/>
</dbReference>
<evidence type="ECO:0000259" key="2">
    <source>
        <dbReference type="PROSITE" id="PS50250"/>
    </source>
</evidence>
<dbReference type="Proteomes" id="UP000553632">
    <property type="component" value="Unassembled WGS sequence"/>
</dbReference>
<keyword evidence="4" id="KW-1185">Reference proteome</keyword>
<evidence type="ECO:0000313" key="4">
    <source>
        <dbReference type="Proteomes" id="UP000553632"/>
    </source>
</evidence>
<feature type="compositionally biased region" description="Polar residues" evidence="1">
    <location>
        <begin position="230"/>
        <end position="247"/>
    </location>
</feature>
<dbReference type="Gene3D" id="1.25.40.570">
    <property type="match status" value="1"/>
</dbReference>
<feature type="domain" description="PCI" evidence="2">
    <location>
        <begin position="1"/>
        <end position="145"/>
    </location>
</feature>
<protein>
    <submittedName>
        <fullName evidence="3">COP9 signalosome complex subunit 2</fullName>
    </submittedName>
</protein>
<dbReference type="EMBL" id="JABANO010019788">
    <property type="protein sequence ID" value="KAF4729611.1"/>
    <property type="molecule type" value="Genomic_DNA"/>
</dbReference>
<comment type="caution">
    <text evidence="3">The sequence shown here is derived from an EMBL/GenBank/DDBJ whole genome shotgun (WGS) entry which is preliminary data.</text>
</comment>
<dbReference type="PROSITE" id="PS50250">
    <property type="entry name" value="PCI"/>
    <property type="match status" value="1"/>
</dbReference>
<dbReference type="AlphaFoldDB" id="A0A7J6SA36"/>
<dbReference type="Pfam" id="PF01399">
    <property type="entry name" value="PCI"/>
    <property type="match status" value="1"/>
</dbReference>
<proteinExistence type="predicted"/>
<accession>A0A7J6SA36</accession>
<dbReference type="InterPro" id="IPR036390">
    <property type="entry name" value="WH_DNA-bd_sf"/>
</dbReference>
<name>A0A7J6SA36_PEROL</name>
<gene>
    <name evidence="3" type="primary">COPS2_1</name>
    <name evidence="3" type="ORF">FOZ63_007063</name>
</gene>
<evidence type="ECO:0000313" key="3">
    <source>
        <dbReference type="EMBL" id="KAF4729611.1"/>
    </source>
</evidence>
<dbReference type="SMART" id="SM00088">
    <property type="entry name" value="PINT"/>
    <property type="match status" value="1"/>
</dbReference>
<organism evidence="3 4">
    <name type="scientific">Perkinsus olseni</name>
    <name type="common">Perkinsus atlanticus</name>
    <dbReference type="NCBI Taxonomy" id="32597"/>
    <lineage>
        <taxon>Eukaryota</taxon>
        <taxon>Sar</taxon>
        <taxon>Alveolata</taxon>
        <taxon>Perkinsozoa</taxon>
        <taxon>Perkinsea</taxon>
        <taxon>Perkinsida</taxon>
        <taxon>Perkinsidae</taxon>
        <taxon>Perkinsus</taxon>
    </lineage>
</organism>